<reference evidence="3 4" key="1">
    <citation type="submission" date="2015-09" db="EMBL/GenBank/DDBJ databases">
        <title>Draft genome sequence of Kouleothrix aurantiaca JCM 19913.</title>
        <authorList>
            <person name="Hemp J."/>
        </authorList>
    </citation>
    <scope>NUCLEOTIDE SEQUENCE [LARGE SCALE GENOMIC DNA]</scope>
    <source>
        <strain evidence="3 4">COM-B</strain>
    </source>
</reference>
<gene>
    <name evidence="3" type="ORF">SE17_30675</name>
</gene>
<name>A0A0P9CVX1_9CHLR</name>
<organism evidence="3 4">
    <name type="scientific">Kouleothrix aurantiaca</name>
    <dbReference type="NCBI Taxonomy" id="186479"/>
    <lineage>
        <taxon>Bacteria</taxon>
        <taxon>Bacillati</taxon>
        <taxon>Chloroflexota</taxon>
        <taxon>Chloroflexia</taxon>
        <taxon>Chloroflexales</taxon>
        <taxon>Roseiflexineae</taxon>
        <taxon>Roseiflexaceae</taxon>
        <taxon>Kouleothrix</taxon>
    </lineage>
</organism>
<dbReference type="InterPro" id="IPR029058">
    <property type="entry name" value="AB_hydrolase_fold"/>
</dbReference>
<dbReference type="InterPro" id="IPR050300">
    <property type="entry name" value="GDXG_lipolytic_enzyme"/>
</dbReference>
<dbReference type="Proteomes" id="UP000050509">
    <property type="component" value="Unassembled WGS sequence"/>
</dbReference>
<dbReference type="SUPFAM" id="SSF53474">
    <property type="entry name" value="alpha/beta-Hydrolases"/>
    <property type="match status" value="1"/>
</dbReference>
<evidence type="ECO:0000259" key="2">
    <source>
        <dbReference type="Pfam" id="PF20434"/>
    </source>
</evidence>
<accession>A0A0P9CVX1</accession>
<dbReference type="EMBL" id="LJCR01001754">
    <property type="protein sequence ID" value="KPV49780.1"/>
    <property type="molecule type" value="Genomic_DNA"/>
</dbReference>
<comment type="caution">
    <text evidence="3">The sequence shown here is derived from an EMBL/GenBank/DDBJ whole genome shotgun (WGS) entry which is preliminary data.</text>
</comment>
<evidence type="ECO:0000256" key="1">
    <source>
        <dbReference type="ARBA" id="ARBA00022801"/>
    </source>
</evidence>
<dbReference type="PANTHER" id="PTHR48081">
    <property type="entry name" value="AB HYDROLASE SUPERFAMILY PROTEIN C4A8.06C"/>
    <property type="match status" value="1"/>
</dbReference>
<dbReference type="GO" id="GO:0016787">
    <property type="term" value="F:hydrolase activity"/>
    <property type="evidence" value="ECO:0007669"/>
    <property type="project" value="UniProtKB-KW"/>
</dbReference>
<dbReference type="Gene3D" id="3.40.50.1820">
    <property type="entry name" value="alpha/beta hydrolase"/>
    <property type="match status" value="1"/>
</dbReference>
<protein>
    <submittedName>
        <fullName evidence="3">Esterase</fullName>
    </submittedName>
</protein>
<keyword evidence="4" id="KW-1185">Reference proteome</keyword>
<evidence type="ECO:0000313" key="3">
    <source>
        <dbReference type="EMBL" id="KPV49780.1"/>
    </source>
</evidence>
<feature type="non-terminal residue" evidence="3">
    <location>
        <position position="242"/>
    </location>
</feature>
<feature type="domain" description="BD-FAE-like" evidence="2">
    <location>
        <begin position="32"/>
        <end position="218"/>
    </location>
</feature>
<dbReference type="PANTHER" id="PTHR48081:SF6">
    <property type="entry name" value="PEPTIDASE S9 PROLYL OLIGOPEPTIDASE CATALYTIC DOMAIN-CONTAINING PROTEIN"/>
    <property type="match status" value="1"/>
</dbReference>
<dbReference type="InterPro" id="IPR049492">
    <property type="entry name" value="BD-FAE-like_dom"/>
</dbReference>
<evidence type="ECO:0000313" key="4">
    <source>
        <dbReference type="Proteomes" id="UP000050509"/>
    </source>
</evidence>
<sequence length="242" mass="25929">MNINLWPEQVPETQEPNAGCPSLTPYLLDGAGPHPTVIVLPGGGYMGRAPHEAEPIARWLNSLGVASLVLNYRVSPFQHPVPLGDAQRAVRLVRHQAREWNLDAERIGVLGFSAGGHLAATLGTHNDAGDPAADDPVERLSCRPDLLVLCYAVISLGEFGHGGSRAALLGERANDPEMVALLSNERHVTGATPPTFLWHTGEDAAVPVENSLFFAAALRRHNVPFELHVFEQGHHGLGLGAE</sequence>
<dbReference type="AlphaFoldDB" id="A0A0P9CVX1"/>
<keyword evidence="1" id="KW-0378">Hydrolase</keyword>
<proteinExistence type="predicted"/>
<dbReference type="Pfam" id="PF20434">
    <property type="entry name" value="BD-FAE"/>
    <property type="match status" value="1"/>
</dbReference>